<accession>A0ABP9D425</accession>
<comment type="caution">
    <text evidence="2">The sequence shown here is derived from an EMBL/GenBank/DDBJ whole genome shotgun (WGS) entry which is preliminary data.</text>
</comment>
<name>A0ABP9D425_9BACT</name>
<sequence length="111" mass="12406">MLAMLMLFAASSDVVLYAWTSTPVVEVEETQQSTQGEEESPEDEAVYKTLQTQACTHQALELDFVKINAVVAVNEFADVPVLGVIKKTLIHPTTLNYYQCLFRYYIATNAP</sequence>
<evidence type="ECO:0000256" key="1">
    <source>
        <dbReference type="SAM" id="SignalP"/>
    </source>
</evidence>
<organism evidence="2 3">
    <name type="scientific">Algivirga pacifica</name>
    <dbReference type="NCBI Taxonomy" id="1162670"/>
    <lineage>
        <taxon>Bacteria</taxon>
        <taxon>Pseudomonadati</taxon>
        <taxon>Bacteroidota</taxon>
        <taxon>Cytophagia</taxon>
        <taxon>Cytophagales</taxon>
        <taxon>Flammeovirgaceae</taxon>
        <taxon>Algivirga</taxon>
    </lineage>
</organism>
<reference evidence="3" key="1">
    <citation type="journal article" date="2019" name="Int. J. Syst. Evol. Microbiol.">
        <title>The Global Catalogue of Microorganisms (GCM) 10K type strain sequencing project: providing services to taxonomists for standard genome sequencing and annotation.</title>
        <authorList>
            <consortium name="The Broad Institute Genomics Platform"/>
            <consortium name="The Broad Institute Genome Sequencing Center for Infectious Disease"/>
            <person name="Wu L."/>
            <person name="Ma J."/>
        </authorList>
    </citation>
    <scope>NUCLEOTIDE SEQUENCE [LARGE SCALE GENOMIC DNA]</scope>
    <source>
        <strain evidence="3">JCM 18326</strain>
    </source>
</reference>
<keyword evidence="3" id="KW-1185">Reference proteome</keyword>
<dbReference type="EMBL" id="BAABJX010000010">
    <property type="protein sequence ID" value="GAA4823966.1"/>
    <property type="molecule type" value="Genomic_DNA"/>
</dbReference>
<gene>
    <name evidence="2" type="ORF">GCM10023331_05570</name>
</gene>
<keyword evidence="1" id="KW-0732">Signal</keyword>
<feature type="chain" id="PRO_5047124776" evidence="1">
    <location>
        <begin position="18"/>
        <end position="111"/>
    </location>
</feature>
<proteinExistence type="predicted"/>
<dbReference type="Proteomes" id="UP001500298">
    <property type="component" value="Unassembled WGS sequence"/>
</dbReference>
<evidence type="ECO:0000313" key="2">
    <source>
        <dbReference type="EMBL" id="GAA4823966.1"/>
    </source>
</evidence>
<evidence type="ECO:0000313" key="3">
    <source>
        <dbReference type="Proteomes" id="UP001500298"/>
    </source>
</evidence>
<feature type="signal peptide" evidence="1">
    <location>
        <begin position="1"/>
        <end position="17"/>
    </location>
</feature>
<protein>
    <submittedName>
        <fullName evidence="2">Uncharacterized protein</fullName>
    </submittedName>
</protein>